<dbReference type="Gene3D" id="3.30.710.10">
    <property type="entry name" value="Potassium Channel Kv1.1, Chain A"/>
    <property type="match status" value="2"/>
</dbReference>
<dbReference type="SUPFAM" id="SSF48403">
    <property type="entry name" value="Ankyrin repeat"/>
    <property type="match status" value="1"/>
</dbReference>
<proteinExistence type="predicted"/>
<dbReference type="PROSITE" id="PS50297">
    <property type="entry name" value="ANK_REP_REGION"/>
    <property type="match status" value="1"/>
</dbReference>
<evidence type="ECO:0000313" key="7">
    <source>
        <dbReference type="Proteomes" id="UP000308768"/>
    </source>
</evidence>
<dbReference type="PROSITE" id="PS50097">
    <property type="entry name" value="BTB"/>
    <property type="match status" value="2"/>
</dbReference>
<reference evidence="6 7" key="1">
    <citation type="submission" date="2017-03" db="EMBL/GenBank/DDBJ databases">
        <title>Genomes of endolithic fungi from Antarctica.</title>
        <authorList>
            <person name="Coleine C."/>
            <person name="Masonjones S."/>
            <person name="Stajich J.E."/>
        </authorList>
    </citation>
    <scope>NUCLEOTIDE SEQUENCE [LARGE SCALE GENOMIC DNA]</scope>
    <source>
        <strain evidence="6 7">CCFEE 5187</strain>
    </source>
</reference>
<dbReference type="PANTHER" id="PTHR46231">
    <property type="entry name" value="ANKYRIN REPEAT AND BTB/POZ DOMAIN-CONTAINING PROTEIN 1"/>
    <property type="match status" value="1"/>
</dbReference>
<dbReference type="SMART" id="SM00225">
    <property type="entry name" value="BTB"/>
    <property type="match status" value="2"/>
</dbReference>
<dbReference type="SUPFAM" id="SSF54695">
    <property type="entry name" value="POZ domain"/>
    <property type="match status" value="2"/>
</dbReference>
<feature type="region of interest" description="Disordered" evidence="4">
    <location>
        <begin position="570"/>
        <end position="611"/>
    </location>
</feature>
<evidence type="ECO:0000313" key="6">
    <source>
        <dbReference type="EMBL" id="TKA56794.1"/>
    </source>
</evidence>
<accession>A0A4U0W3G1</accession>
<comment type="caution">
    <text evidence="6">The sequence shown here is derived from an EMBL/GenBank/DDBJ whole genome shotgun (WGS) entry which is preliminary data.</text>
</comment>
<dbReference type="Pfam" id="PF00651">
    <property type="entry name" value="BTB"/>
    <property type="match status" value="2"/>
</dbReference>
<dbReference type="PROSITE" id="PS50088">
    <property type="entry name" value="ANK_REPEAT"/>
    <property type="match status" value="1"/>
</dbReference>
<dbReference type="InterPro" id="IPR002110">
    <property type="entry name" value="Ankyrin_rpt"/>
</dbReference>
<keyword evidence="7" id="KW-1185">Reference proteome</keyword>
<dbReference type="Proteomes" id="UP000308768">
    <property type="component" value="Unassembled WGS sequence"/>
</dbReference>
<evidence type="ECO:0000256" key="4">
    <source>
        <dbReference type="SAM" id="MobiDB-lite"/>
    </source>
</evidence>
<dbReference type="SMART" id="SM00248">
    <property type="entry name" value="ANK"/>
    <property type="match status" value="2"/>
</dbReference>
<protein>
    <recommendedName>
        <fullName evidence="5">BTB domain-containing protein</fullName>
    </recommendedName>
</protein>
<evidence type="ECO:0000256" key="3">
    <source>
        <dbReference type="PROSITE-ProRule" id="PRU00023"/>
    </source>
</evidence>
<evidence type="ECO:0000256" key="2">
    <source>
        <dbReference type="ARBA" id="ARBA00023043"/>
    </source>
</evidence>
<dbReference type="Gene3D" id="1.25.40.20">
    <property type="entry name" value="Ankyrin repeat-containing domain"/>
    <property type="match status" value="1"/>
</dbReference>
<feature type="repeat" description="ANK" evidence="3">
    <location>
        <begin position="67"/>
        <end position="92"/>
    </location>
</feature>
<organism evidence="6 7">
    <name type="scientific">Cryomyces minteri</name>
    <dbReference type="NCBI Taxonomy" id="331657"/>
    <lineage>
        <taxon>Eukaryota</taxon>
        <taxon>Fungi</taxon>
        <taxon>Dikarya</taxon>
        <taxon>Ascomycota</taxon>
        <taxon>Pezizomycotina</taxon>
        <taxon>Dothideomycetes</taxon>
        <taxon>Dothideomycetes incertae sedis</taxon>
        <taxon>Cryomyces</taxon>
    </lineage>
</organism>
<gene>
    <name evidence="6" type="ORF">B0A49_10901</name>
</gene>
<dbReference type="InterPro" id="IPR044515">
    <property type="entry name" value="ABTB1"/>
</dbReference>
<dbReference type="PANTHER" id="PTHR46231:SF1">
    <property type="entry name" value="ANKYRIN REPEAT AND BTB_POZ DOMAIN-CONTAINING PROTEIN 1"/>
    <property type="match status" value="1"/>
</dbReference>
<dbReference type="InterPro" id="IPR036770">
    <property type="entry name" value="Ankyrin_rpt-contain_sf"/>
</dbReference>
<feature type="region of interest" description="Disordered" evidence="4">
    <location>
        <begin position="308"/>
        <end position="357"/>
    </location>
</feature>
<feature type="domain" description="BTB" evidence="5">
    <location>
        <begin position="362"/>
        <end position="420"/>
    </location>
</feature>
<dbReference type="InterPro" id="IPR000210">
    <property type="entry name" value="BTB/POZ_dom"/>
</dbReference>
<feature type="domain" description="BTB" evidence="5">
    <location>
        <begin position="148"/>
        <end position="213"/>
    </location>
</feature>
<evidence type="ECO:0000259" key="5">
    <source>
        <dbReference type="PROSITE" id="PS50097"/>
    </source>
</evidence>
<dbReference type="CDD" id="cd18497">
    <property type="entry name" value="BACK_ABTB1_BPOZ"/>
    <property type="match status" value="1"/>
</dbReference>
<dbReference type="STRING" id="331657.A0A4U0W3G1"/>
<dbReference type="EMBL" id="NAJN01002148">
    <property type="protein sequence ID" value="TKA56794.1"/>
    <property type="molecule type" value="Genomic_DNA"/>
</dbReference>
<dbReference type="AlphaFoldDB" id="A0A4U0W3G1"/>
<keyword evidence="1" id="KW-0677">Repeat</keyword>
<dbReference type="InterPro" id="IPR011333">
    <property type="entry name" value="SKP1/BTB/POZ_sf"/>
</dbReference>
<dbReference type="GO" id="GO:0000151">
    <property type="term" value="C:ubiquitin ligase complex"/>
    <property type="evidence" value="ECO:0007669"/>
    <property type="project" value="TreeGrafter"/>
</dbReference>
<feature type="compositionally biased region" description="Polar residues" evidence="4">
    <location>
        <begin position="323"/>
        <end position="337"/>
    </location>
</feature>
<name>A0A4U0W3G1_9PEZI</name>
<keyword evidence="2 3" id="KW-0040">ANK repeat</keyword>
<sequence length="661" mass="73995">MAVGKHEIEQALHAEKQEISAGRLKEDNPLDVSEEFRIFCEACRRGDLKACQEKITEGVNINARDRFDYTPLILASLCGHYEVVQLLLESGALCERDTFQGERCLYNALNDRIRNLLLLYDYSKSTDPLQPLAAHVTSLLTREHPKTSDIALVTADHTFHLHKFVLSSRSPYFAKKLAAAPGTTSWKLSNSVPTQSFEVAIRYLYLGEVAADLGEGEEEQAVLTGIDKLSRQLEIDRLFESILEGGDRRLSRQRRTEEVNRGRDQLERWFIDNLLSHRVCVETAIADNVRWDRDNSIFADVLLRADEDVSQEEEGEGGQSGSLTPSTTQRTDGSSNGIPVGPLALPSRSPSRSRKPRKSVLFPVHRAMLLRSEFFLTMFSSSFKEAQDTPHLQIIPIDCSPEVLEVVLTFLYTEKADFSLDIAIDVLFAADLLFIEKLKQKAAMIVSTLGNGAASIVESENPRGETDLEEVLDIYDVVRAGWVTRVHRLEEFGARYIAYRLERYIDQEEFAELVRESAGRIKERQETDTVELIDDIRYYLSDRFRLRFEDAGLDEMMDEDADAALKASLSPSLSNDNNANPLTPHPDGGIDVHFSSTPPPQTSTGGSITDHSTDVDQLLAAGAVRTLDGEVAGDEFAQDAINYQILLGKIDKLLDILRLDA</sequence>
<evidence type="ECO:0000256" key="1">
    <source>
        <dbReference type="ARBA" id="ARBA00022737"/>
    </source>
</evidence>
<dbReference type="OrthoDB" id="684045at2759"/>
<dbReference type="CDD" id="cd18186">
    <property type="entry name" value="BTB_POZ_ZBTB_KLHL-like"/>
    <property type="match status" value="1"/>
</dbReference>
<dbReference type="GO" id="GO:0005737">
    <property type="term" value="C:cytoplasm"/>
    <property type="evidence" value="ECO:0007669"/>
    <property type="project" value="TreeGrafter"/>
</dbReference>
<dbReference type="Pfam" id="PF12796">
    <property type="entry name" value="Ank_2"/>
    <property type="match status" value="1"/>
</dbReference>
<dbReference type="FunFam" id="1.25.40.20:FF:000248">
    <property type="entry name" value="Ankyrin repeat and BTB/POZ domain protein"/>
    <property type="match status" value="1"/>
</dbReference>